<dbReference type="GO" id="GO:0016740">
    <property type="term" value="F:transferase activity"/>
    <property type="evidence" value="ECO:0007669"/>
    <property type="project" value="UniProtKB-KW"/>
</dbReference>
<evidence type="ECO:0000313" key="5">
    <source>
        <dbReference type="EMBL" id="APA09286.1"/>
    </source>
</evidence>
<dbReference type="CDD" id="cd11296">
    <property type="entry name" value="O-FucT_like"/>
    <property type="match status" value="1"/>
</dbReference>
<dbReference type="OrthoDB" id="20368at2759"/>
<dbReference type="Gene3D" id="3.40.50.11350">
    <property type="match status" value="1"/>
</dbReference>
<keyword evidence="1" id="KW-0808">Transferase</keyword>
<evidence type="ECO:0000313" key="6">
    <source>
        <dbReference type="Proteomes" id="UP000177798"/>
    </source>
</evidence>
<feature type="transmembrane region" description="Helical" evidence="4">
    <location>
        <begin position="12"/>
        <end position="34"/>
    </location>
</feature>
<keyword evidence="4" id="KW-1133">Transmembrane helix</keyword>
<evidence type="ECO:0000256" key="2">
    <source>
        <dbReference type="ARBA" id="ARBA00023253"/>
    </source>
</evidence>
<evidence type="ECO:0008006" key="7">
    <source>
        <dbReference type="Google" id="ProtNLM"/>
    </source>
</evidence>
<dbReference type="GO" id="GO:0006004">
    <property type="term" value="P:fucose metabolic process"/>
    <property type="evidence" value="ECO:0007669"/>
    <property type="project" value="UniProtKB-KW"/>
</dbReference>
<gene>
    <name evidence="5" type="ORF">sscle_05g040560</name>
</gene>
<protein>
    <recommendedName>
        <fullName evidence="7">Alternative oxidase</fullName>
    </recommendedName>
</protein>
<dbReference type="InterPro" id="IPR019378">
    <property type="entry name" value="GDP-Fuc_O-FucTrfase"/>
</dbReference>
<keyword evidence="4" id="KW-0812">Transmembrane</keyword>
<evidence type="ECO:0000256" key="3">
    <source>
        <dbReference type="ARBA" id="ARBA00023277"/>
    </source>
</evidence>
<dbReference type="AlphaFoldDB" id="A0A1D9Q312"/>
<evidence type="ECO:0000256" key="1">
    <source>
        <dbReference type="ARBA" id="ARBA00022679"/>
    </source>
</evidence>
<keyword evidence="4" id="KW-0472">Membrane</keyword>
<sequence length="439" mass="49821">MRLPANINSRHHTSLIVLVIISICFYVFLISSYIRPADIIRQKYLKSTHQYSEINNDIFNFPPVSSSSILAVCETTRWNPEIVFTCDNSVGGVGNIRNSILNCVRYAISAGASLVIPRIILRNAQDISKIHTGKRTGIDFMFDVPHFIDSLKLSCPQLVLFRYVDDVPNRAKGSGPITLLPESLVSEVIPKTGLEHPETWRGLSQDWLEVLFNSMVKATMETPVLIELGRSYLQYPIYSDDEDFALSFGSILKFRQDVRVLATTVLQNLLSTYNISRNISHPILPDAFFGVHLRTEIDAVKAWPSKDWIYQRYEVQSKHYLHRIASTNLTLIYVASGNKTEIARLSRDAAAYDLTTKFMLLDAKDREYLNTLAWDQQALVDFLVMTKSSIFVGIGHSSFTWNVALKRHVYSQMKEGYLDGPEILSDELSEVYGVTGMYQ</sequence>
<dbReference type="Pfam" id="PF10250">
    <property type="entry name" value="O-FucT"/>
    <property type="match status" value="1"/>
</dbReference>
<reference evidence="6" key="1">
    <citation type="journal article" date="2017" name="Genome Biol. Evol.">
        <title>The complete genome sequence of the phytopathogenic fungus Sclerotinia sclerotiorum reveals insights into the genome architecture of broad host range pathogens.</title>
        <authorList>
            <person name="Derbyshire M."/>
            <person name="Denton-Giles M."/>
            <person name="Hegedus D."/>
            <person name="Seifbarghy S."/>
            <person name="Rollins J."/>
            <person name="van Kan J."/>
            <person name="Seidl M.F."/>
            <person name="Faino L."/>
            <person name="Mbengue M."/>
            <person name="Navaud O."/>
            <person name="Raffaele S."/>
            <person name="Hammond-Kosack K."/>
            <person name="Heard S."/>
            <person name="Oliver R."/>
        </authorList>
    </citation>
    <scope>NUCLEOTIDE SEQUENCE [LARGE SCALE GENOMIC DNA]</scope>
    <source>
        <strain evidence="6">ATCC 18683 / 1980 / Ss-1</strain>
    </source>
</reference>
<dbReference type="VEuPathDB" id="FungiDB:sscle_05g040560"/>
<keyword evidence="3" id="KW-0119">Carbohydrate metabolism</keyword>
<keyword evidence="2" id="KW-0294">Fucose metabolism</keyword>
<dbReference type="Proteomes" id="UP000177798">
    <property type="component" value="Chromosome 5"/>
</dbReference>
<proteinExistence type="predicted"/>
<name>A0A1D9Q312_SCLS1</name>
<accession>A0A1D9Q312</accession>
<evidence type="ECO:0000256" key="4">
    <source>
        <dbReference type="SAM" id="Phobius"/>
    </source>
</evidence>
<organism evidence="5 6">
    <name type="scientific">Sclerotinia sclerotiorum (strain ATCC 18683 / 1980 / Ss-1)</name>
    <name type="common">White mold</name>
    <name type="synonym">Whetzelinia sclerotiorum</name>
    <dbReference type="NCBI Taxonomy" id="665079"/>
    <lineage>
        <taxon>Eukaryota</taxon>
        <taxon>Fungi</taxon>
        <taxon>Dikarya</taxon>
        <taxon>Ascomycota</taxon>
        <taxon>Pezizomycotina</taxon>
        <taxon>Leotiomycetes</taxon>
        <taxon>Helotiales</taxon>
        <taxon>Sclerotiniaceae</taxon>
        <taxon>Sclerotinia</taxon>
    </lineage>
</organism>
<dbReference type="EMBL" id="CP017818">
    <property type="protein sequence ID" value="APA09286.1"/>
    <property type="molecule type" value="Genomic_DNA"/>
</dbReference>